<organism evidence="2 3">
    <name type="scientific">Nelumbo nucifera</name>
    <name type="common">Sacred lotus</name>
    <dbReference type="NCBI Taxonomy" id="4432"/>
    <lineage>
        <taxon>Eukaryota</taxon>
        <taxon>Viridiplantae</taxon>
        <taxon>Streptophyta</taxon>
        <taxon>Embryophyta</taxon>
        <taxon>Tracheophyta</taxon>
        <taxon>Spermatophyta</taxon>
        <taxon>Magnoliopsida</taxon>
        <taxon>Proteales</taxon>
        <taxon>Nelumbonaceae</taxon>
        <taxon>Nelumbo</taxon>
    </lineage>
</organism>
<comment type="caution">
    <text evidence="2">The sequence shown here is derived from an EMBL/GenBank/DDBJ whole genome shotgun (WGS) entry which is preliminary data.</text>
</comment>
<reference evidence="2 3" key="1">
    <citation type="journal article" date="2020" name="Mol. Biol. Evol.">
        <title>Distinct Expression and Methylation Patterns for Genes with Different Fates following a Single Whole-Genome Duplication in Flowering Plants.</title>
        <authorList>
            <person name="Shi T."/>
            <person name="Rahmani R.S."/>
            <person name="Gugger P.F."/>
            <person name="Wang M."/>
            <person name="Li H."/>
            <person name="Zhang Y."/>
            <person name="Li Z."/>
            <person name="Wang Q."/>
            <person name="Van de Peer Y."/>
            <person name="Marchal K."/>
            <person name="Chen J."/>
        </authorList>
    </citation>
    <scope>NUCLEOTIDE SEQUENCE [LARGE SCALE GENOMIC DNA]</scope>
    <source>
        <tissue evidence="2">Leaf</tissue>
    </source>
</reference>
<name>A0A822ZSG2_NELNU</name>
<sequence>MKYCPEKPRPWMRVEFHLKKENRIKISEAMEHRRSPEYYSKRVNSNEDESAMSKVVRRSSMPTYDCTDKRGKNTLGQTMITNAGLGTKQAVMRAPPIEESGDKITNIETCRRITVKIMIWIC</sequence>
<accession>A0A822ZSG2</accession>
<keyword evidence="3" id="KW-1185">Reference proteome</keyword>
<evidence type="ECO:0000313" key="3">
    <source>
        <dbReference type="Proteomes" id="UP000607653"/>
    </source>
</evidence>
<proteinExistence type="predicted"/>
<feature type="region of interest" description="Disordered" evidence="1">
    <location>
        <begin position="37"/>
        <end position="72"/>
    </location>
</feature>
<dbReference type="Proteomes" id="UP000607653">
    <property type="component" value="Unassembled WGS sequence"/>
</dbReference>
<gene>
    <name evidence="2" type="ORF">HUJ06_017377</name>
</gene>
<evidence type="ECO:0000256" key="1">
    <source>
        <dbReference type="SAM" id="MobiDB-lite"/>
    </source>
</evidence>
<dbReference type="AlphaFoldDB" id="A0A822ZSG2"/>
<protein>
    <submittedName>
        <fullName evidence="2">Uncharacterized protein</fullName>
    </submittedName>
</protein>
<dbReference type="EMBL" id="DUZY01000008">
    <property type="protein sequence ID" value="DAD47440.1"/>
    <property type="molecule type" value="Genomic_DNA"/>
</dbReference>
<evidence type="ECO:0000313" key="2">
    <source>
        <dbReference type="EMBL" id="DAD47440.1"/>
    </source>
</evidence>